<dbReference type="Proteomes" id="UP001223978">
    <property type="component" value="Unassembled WGS sequence"/>
</dbReference>
<gene>
    <name evidence="7" type="ORF">QIS96_05555</name>
</gene>
<dbReference type="InterPro" id="IPR017941">
    <property type="entry name" value="Rieske_2Fe-2S"/>
</dbReference>
<organism evidence="7 8">
    <name type="scientific">Streptomyces cavernicola</name>
    <dbReference type="NCBI Taxonomy" id="3043613"/>
    <lineage>
        <taxon>Bacteria</taxon>
        <taxon>Bacillati</taxon>
        <taxon>Actinomycetota</taxon>
        <taxon>Actinomycetes</taxon>
        <taxon>Kitasatosporales</taxon>
        <taxon>Streptomycetaceae</taxon>
        <taxon>Streptomyces</taxon>
    </lineage>
</organism>
<dbReference type="CDD" id="cd08878">
    <property type="entry name" value="RHO_alpha_C_DMO-like"/>
    <property type="match status" value="1"/>
</dbReference>
<sequence length="353" mass="39871">MAEYVKNTWYPLAWSRDVTGELSRHRILERDVVLYRTAGGKVAAMEDLCPHRLLPLSMGRLKGDAVECGYHGMTFESGGRCVRVPGQSGPVPDIRVTTYPTHENMGLVWIWTGDRELADPDLVFDLPEYHSAAWNVAEGDALRIEADYLSLADNLCDPAHVNFVHLSTLGNEAGEDVPVSTELRGDDLVTWRWINDAPAIPLFAKYGNFTGNVDRWHYYHYLAPSIAVIDFGSLDTGNVNPEDHRDEGMRIFACHFITPVDAHTSIDHWLHVKNFPADEATNKALSDEFRIAFAEDKAILEAIQINELAHPDRRKARIAIDRAPIRMRRMVKQWIDKDVPPQQAPRVLDKVNA</sequence>
<evidence type="ECO:0000256" key="3">
    <source>
        <dbReference type="ARBA" id="ARBA00023002"/>
    </source>
</evidence>
<keyword evidence="8" id="KW-1185">Reference proteome</keyword>
<evidence type="ECO:0000256" key="2">
    <source>
        <dbReference type="ARBA" id="ARBA00022723"/>
    </source>
</evidence>
<keyword evidence="2" id="KW-0479">Metal-binding</keyword>
<dbReference type="GO" id="GO:0051213">
    <property type="term" value="F:dioxygenase activity"/>
    <property type="evidence" value="ECO:0007669"/>
    <property type="project" value="UniProtKB-KW"/>
</dbReference>
<evidence type="ECO:0000259" key="6">
    <source>
        <dbReference type="PROSITE" id="PS51296"/>
    </source>
</evidence>
<keyword evidence="1" id="KW-0001">2Fe-2S</keyword>
<dbReference type="EMBL" id="JASCIQ010000004">
    <property type="protein sequence ID" value="MDI3403290.1"/>
    <property type="molecule type" value="Genomic_DNA"/>
</dbReference>
<reference evidence="7 8" key="1">
    <citation type="submission" date="2023-05" db="EMBL/GenBank/DDBJ databases">
        <title>Draft genome sequence of Streptomyces sp. B-S-A6 isolated from a cave soil in Thailand.</title>
        <authorList>
            <person name="Chamroensaksri N."/>
            <person name="Muangham S."/>
        </authorList>
    </citation>
    <scope>NUCLEOTIDE SEQUENCE [LARGE SCALE GENOMIC DNA]</scope>
    <source>
        <strain evidence="7 8">B-S-A6</strain>
    </source>
</reference>
<dbReference type="InterPro" id="IPR036922">
    <property type="entry name" value="Rieske_2Fe-2S_sf"/>
</dbReference>
<dbReference type="PANTHER" id="PTHR21266:SF60">
    <property type="entry name" value="3-KETOSTEROID-9-ALPHA-MONOOXYGENASE, OXYGENASE COMPONENT"/>
    <property type="match status" value="1"/>
</dbReference>
<dbReference type="PROSITE" id="PS51296">
    <property type="entry name" value="RIESKE"/>
    <property type="match status" value="1"/>
</dbReference>
<dbReference type="Pfam" id="PF00355">
    <property type="entry name" value="Rieske"/>
    <property type="match status" value="1"/>
</dbReference>
<dbReference type="SUPFAM" id="SSF50022">
    <property type="entry name" value="ISP domain"/>
    <property type="match status" value="1"/>
</dbReference>
<name>A0ABT6S5I9_9ACTN</name>
<dbReference type="Gene3D" id="2.102.10.10">
    <property type="entry name" value="Rieske [2Fe-2S] iron-sulphur domain"/>
    <property type="match status" value="1"/>
</dbReference>
<dbReference type="RefSeq" id="WP_282541237.1">
    <property type="nucleotide sequence ID" value="NZ_JASCIQ010000004.1"/>
</dbReference>
<feature type="domain" description="Rieske" evidence="6">
    <location>
        <begin position="9"/>
        <end position="110"/>
    </location>
</feature>
<keyword evidence="3" id="KW-0560">Oxidoreductase</keyword>
<dbReference type="InterPro" id="IPR044043">
    <property type="entry name" value="VanA_C_cat"/>
</dbReference>
<keyword evidence="5" id="KW-0411">Iron-sulfur</keyword>
<proteinExistence type="predicted"/>
<dbReference type="SUPFAM" id="SSF55961">
    <property type="entry name" value="Bet v1-like"/>
    <property type="match status" value="1"/>
</dbReference>
<accession>A0ABT6S5I9</accession>
<keyword evidence="4" id="KW-0408">Iron</keyword>
<dbReference type="InterPro" id="IPR050584">
    <property type="entry name" value="Cholesterol_7-desaturase"/>
</dbReference>
<evidence type="ECO:0000256" key="5">
    <source>
        <dbReference type="ARBA" id="ARBA00023014"/>
    </source>
</evidence>
<protein>
    <submittedName>
        <fullName evidence="7">Aromatic ring-hydroxylating dioxygenase subunit alpha</fullName>
    </submittedName>
</protein>
<evidence type="ECO:0000256" key="1">
    <source>
        <dbReference type="ARBA" id="ARBA00022714"/>
    </source>
</evidence>
<evidence type="ECO:0000313" key="7">
    <source>
        <dbReference type="EMBL" id="MDI3403290.1"/>
    </source>
</evidence>
<evidence type="ECO:0000256" key="4">
    <source>
        <dbReference type="ARBA" id="ARBA00023004"/>
    </source>
</evidence>
<dbReference type="PANTHER" id="PTHR21266">
    <property type="entry name" value="IRON-SULFUR DOMAIN CONTAINING PROTEIN"/>
    <property type="match status" value="1"/>
</dbReference>
<dbReference type="Gene3D" id="3.90.380.10">
    <property type="entry name" value="Naphthalene 1,2-dioxygenase Alpha Subunit, Chain A, domain 1"/>
    <property type="match status" value="1"/>
</dbReference>
<keyword evidence="7" id="KW-0223">Dioxygenase</keyword>
<evidence type="ECO:0000313" key="8">
    <source>
        <dbReference type="Proteomes" id="UP001223978"/>
    </source>
</evidence>
<comment type="caution">
    <text evidence="7">The sequence shown here is derived from an EMBL/GenBank/DDBJ whole genome shotgun (WGS) entry which is preliminary data.</text>
</comment>
<dbReference type="Pfam" id="PF19112">
    <property type="entry name" value="VanA_C"/>
    <property type="match status" value="1"/>
</dbReference>